<comment type="similarity">
    <text evidence="3">Belongs to the RSA3 family.</text>
</comment>
<name>A0A8H7ESM8_9FUNG</name>
<comment type="function">
    <text evidence="1">Required for efficient biogenesis of the 60S ribosomal subunit.</text>
</comment>
<evidence type="ECO:0000313" key="11">
    <source>
        <dbReference type="Proteomes" id="UP000605846"/>
    </source>
</evidence>
<evidence type="ECO:0000256" key="5">
    <source>
        <dbReference type="ARBA" id="ARBA00022517"/>
    </source>
</evidence>
<evidence type="ECO:0000256" key="1">
    <source>
        <dbReference type="ARBA" id="ARBA00003035"/>
    </source>
</evidence>
<organism evidence="10 11">
    <name type="scientific">Apophysomyces ossiformis</name>
    <dbReference type="NCBI Taxonomy" id="679940"/>
    <lineage>
        <taxon>Eukaryota</taxon>
        <taxon>Fungi</taxon>
        <taxon>Fungi incertae sedis</taxon>
        <taxon>Mucoromycota</taxon>
        <taxon>Mucoromycotina</taxon>
        <taxon>Mucoromycetes</taxon>
        <taxon>Mucorales</taxon>
        <taxon>Mucorineae</taxon>
        <taxon>Mucoraceae</taxon>
        <taxon>Apophysomyces</taxon>
    </lineage>
</organism>
<keyword evidence="11" id="KW-1185">Reference proteome</keyword>
<evidence type="ECO:0000313" key="10">
    <source>
        <dbReference type="EMBL" id="KAF7725140.1"/>
    </source>
</evidence>
<reference evidence="10" key="1">
    <citation type="submission" date="2020-01" db="EMBL/GenBank/DDBJ databases">
        <title>Genome Sequencing of Three Apophysomyces-Like Fungal Strains Confirms a Novel Fungal Genus in the Mucoromycota with divergent Burkholderia-like Endosymbiotic Bacteria.</title>
        <authorList>
            <person name="Stajich J.E."/>
            <person name="Macias A.M."/>
            <person name="Carter-House D."/>
            <person name="Lovett B."/>
            <person name="Kasson L.R."/>
            <person name="Berry K."/>
            <person name="Grigoriev I."/>
            <person name="Chang Y."/>
            <person name="Spatafora J."/>
            <person name="Kasson M.T."/>
        </authorList>
    </citation>
    <scope>NUCLEOTIDE SEQUENCE</scope>
    <source>
        <strain evidence="10">NRRL A-21654</strain>
    </source>
</reference>
<comment type="subcellular location">
    <subcellularLocation>
        <location evidence="2">Nucleus</location>
        <location evidence="2">Nucleolus</location>
    </subcellularLocation>
</comment>
<feature type="region of interest" description="Disordered" evidence="8">
    <location>
        <begin position="1"/>
        <end position="58"/>
    </location>
</feature>
<proteinExistence type="inferred from homology"/>
<dbReference type="InterPro" id="IPR028217">
    <property type="entry name" value="Rsa3_C"/>
</dbReference>
<dbReference type="PANTHER" id="PTHR28127">
    <property type="entry name" value="RIBOSOME ASSEMBLY PROTEIN 3"/>
    <property type="match status" value="1"/>
</dbReference>
<dbReference type="GO" id="GO:0005730">
    <property type="term" value="C:nucleolus"/>
    <property type="evidence" value="ECO:0007669"/>
    <property type="project" value="UniProtKB-SubCell"/>
</dbReference>
<keyword evidence="5" id="KW-0690">Ribosome biogenesis</keyword>
<dbReference type="AlphaFoldDB" id="A0A8H7ESM8"/>
<evidence type="ECO:0000256" key="8">
    <source>
        <dbReference type="SAM" id="MobiDB-lite"/>
    </source>
</evidence>
<dbReference type="Proteomes" id="UP000605846">
    <property type="component" value="Unassembled WGS sequence"/>
</dbReference>
<evidence type="ECO:0000256" key="3">
    <source>
        <dbReference type="ARBA" id="ARBA00006256"/>
    </source>
</evidence>
<dbReference type="PANTHER" id="PTHR28127:SF1">
    <property type="entry name" value="RIBOSOME ASSEMBLY PROTEIN 3"/>
    <property type="match status" value="1"/>
</dbReference>
<comment type="caution">
    <text evidence="10">The sequence shown here is derived from an EMBL/GenBank/DDBJ whole genome shotgun (WGS) entry which is preliminary data.</text>
</comment>
<dbReference type="InterPro" id="IPR051898">
    <property type="entry name" value="Ribosome_Assembly_3"/>
</dbReference>
<keyword evidence="6" id="KW-0539">Nucleus</keyword>
<dbReference type="EMBL" id="JABAYA010000103">
    <property type="protein sequence ID" value="KAF7725140.1"/>
    <property type="molecule type" value="Genomic_DNA"/>
</dbReference>
<dbReference type="Pfam" id="PF14615">
    <property type="entry name" value="Rsa3"/>
    <property type="match status" value="1"/>
</dbReference>
<evidence type="ECO:0000256" key="2">
    <source>
        <dbReference type="ARBA" id="ARBA00004604"/>
    </source>
</evidence>
<gene>
    <name evidence="10" type="ORF">EC973_000392</name>
</gene>
<evidence type="ECO:0000256" key="6">
    <source>
        <dbReference type="ARBA" id="ARBA00023242"/>
    </source>
</evidence>
<dbReference type="OrthoDB" id="69550at2759"/>
<feature type="compositionally biased region" description="Acidic residues" evidence="8">
    <location>
        <begin position="1"/>
        <end position="13"/>
    </location>
</feature>
<dbReference type="GO" id="GO:0000027">
    <property type="term" value="P:ribosomal large subunit assembly"/>
    <property type="evidence" value="ECO:0007669"/>
    <property type="project" value="TreeGrafter"/>
</dbReference>
<feature type="compositionally biased region" description="Acidic residues" evidence="8">
    <location>
        <begin position="22"/>
        <end position="36"/>
    </location>
</feature>
<protein>
    <recommendedName>
        <fullName evidence="4">Ribosome assembly protein 3</fullName>
    </recommendedName>
</protein>
<feature type="domain" description="Ribosome-assembly protein 3 C-terminal" evidence="9">
    <location>
        <begin position="56"/>
        <end position="101"/>
    </location>
</feature>
<dbReference type="GO" id="GO:0030687">
    <property type="term" value="C:preribosome, large subunit precursor"/>
    <property type="evidence" value="ECO:0007669"/>
    <property type="project" value="TreeGrafter"/>
</dbReference>
<evidence type="ECO:0000259" key="9">
    <source>
        <dbReference type="Pfam" id="PF14615"/>
    </source>
</evidence>
<evidence type="ECO:0000256" key="4">
    <source>
        <dbReference type="ARBA" id="ARBA00015339"/>
    </source>
</evidence>
<accession>A0A8H7ESM8</accession>
<sequence length="117" mass="13401">MEQLEDGGSDLEESVTTPDNENVNEPEINENKEEEDDKQKEEEEKEGETQTTKKQFRNHYMSQITQAFGTDLDKIRQEPNFNAVRLNVLIDSLEAGIDIFSDLEQEIILADVQARNG</sequence>
<evidence type="ECO:0000256" key="7">
    <source>
        <dbReference type="ARBA" id="ARBA00023274"/>
    </source>
</evidence>
<keyword evidence="7" id="KW-0687">Ribonucleoprotein</keyword>